<dbReference type="PANTHER" id="PTHR36183:SF2">
    <property type="entry name" value="BETA-GLUCURONIDASE C-TERMINAL DOMAIN-CONTAINING PROTEIN"/>
    <property type="match status" value="1"/>
</dbReference>
<feature type="signal peptide" evidence="1">
    <location>
        <begin position="1"/>
        <end position="18"/>
    </location>
</feature>
<evidence type="ECO:0000313" key="4">
    <source>
        <dbReference type="Proteomes" id="UP000016930"/>
    </source>
</evidence>
<dbReference type="Proteomes" id="UP000016930">
    <property type="component" value="Unassembled WGS sequence"/>
</dbReference>
<evidence type="ECO:0000256" key="1">
    <source>
        <dbReference type="SAM" id="SignalP"/>
    </source>
</evidence>
<feature type="chain" id="PRO_5004024457" evidence="1">
    <location>
        <begin position="19"/>
        <end position="534"/>
    </location>
</feature>
<dbReference type="Pfam" id="PF16862">
    <property type="entry name" value="Glyco_hydro_79C"/>
    <property type="match status" value="1"/>
</dbReference>
<proteinExistence type="predicted"/>
<evidence type="ECO:0000259" key="2">
    <source>
        <dbReference type="Pfam" id="PF16862"/>
    </source>
</evidence>
<dbReference type="AlphaFoldDB" id="M2R2F6"/>
<accession>M2R2F6</accession>
<keyword evidence="4" id="KW-1185">Reference proteome</keyword>
<sequence length="534" mass="57374">MAHFATALVLWNVPLAWAINVTIPLFAPYGSYLMSPTLVSFSIEQDRWPDWAGVSARNEFTYNALQNYQALTGRPPNIRVGADSADHTIWSPDVQIISDEVFPAPDSVTPYPEATTLTVGDEYYALSQFLPSGTRMIWGVNLGSDNVTNAVNMAKAIVGAFNTPEVQNAGISLLRLEVGNEPDLYKNPTHMLRPKGWPVQDYVADWESVAGPVVEAVGISSNTGPVTLQGASFSGQGYTPREIFALGILGSQAGQTISTISQHRYSANFCNGGKLGLISFMSKTSVRGNISMFEADIAATQAQGLEYILGETNSVACHGAPGVSNTAGMALWVIDYTLQAATKGISEAYFHQGIGYKYNFIQPITLNFSTIDGSPLDPPELPHIQPIYYGGLVVNTFIGGTGTAEIIELTVDDDNVSGYAAYEGGLLVRAVFVNLRPWVQDSTGSRPSVHLDLQVMLGLGEDDSSELDVGLFLGQTASARRLVIQHADDVANLTWAGQSWENVDIAPTGELELETISLAAGVDLRATEAILIML</sequence>
<reference evidence="3 4" key="1">
    <citation type="journal article" date="2012" name="Proc. Natl. Acad. Sci. U.S.A.">
        <title>Comparative genomics of Ceriporiopsis subvermispora and Phanerochaete chrysosporium provide insight into selective ligninolysis.</title>
        <authorList>
            <person name="Fernandez-Fueyo E."/>
            <person name="Ruiz-Duenas F.J."/>
            <person name="Ferreira P."/>
            <person name="Floudas D."/>
            <person name="Hibbett D.S."/>
            <person name="Canessa P."/>
            <person name="Larrondo L.F."/>
            <person name="James T.Y."/>
            <person name="Seelenfreund D."/>
            <person name="Lobos S."/>
            <person name="Polanco R."/>
            <person name="Tello M."/>
            <person name="Honda Y."/>
            <person name="Watanabe T."/>
            <person name="Watanabe T."/>
            <person name="Ryu J.S."/>
            <person name="Kubicek C.P."/>
            <person name="Schmoll M."/>
            <person name="Gaskell J."/>
            <person name="Hammel K.E."/>
            <person name="St John F.J."/>
            <person name="Vanden Wymelenberg A."/>
            <person name="Sabat G."/>
            <person name="Splinter BonDurant S."/>
            <person name="Syed K."/>
            <person name="Yadav J.S."/>
            <person name="Doddapaneni H."/>
            <person name="Subramanian V."/>
            <person name="Lavin J.L."/>
            <person name="Oguiza J.A."/>
            <person name="Perez G."/>
            <person name="Pisabarro A.G."/>
            <person name="Ramirez L."/>
            <person name="Santoyo F."/>
            <person name="Master E."/>
            <person name="Coutinho P.M."/>
            <person name="Henrissat B."/>
            <person name="Lombard V."/>
            <person name="Magnuson J.K."/>
            <person name="Kuees U."/>
            <person name="Hori C."/>
            <person name="Igarashi K."/>
            <person name="Samejima M."/>
            <person name="Held B.W."/>
            <person name="Barry K.W."/>
            <person name="LaButti K.M."/>
            <person name="Lapidus A."/>
            <person name="Lindquist E.A."/>
            <person name="Lucas S.M."/>
            <person name="Riley R."/>
            <person name="Salamov A.A."/>
            <person name="Hoffmeister D."/>
            <person name="Schwenk D."/>
            <person name="Hadar Y."/>
            <person name="Yarden O."/>
            <person name="de Vries R.P."/>
            <person name="Wiebenga A."/>
            <person name="Stenlid J."/>
            <person name="Eastwood D."/>
            <person name="Grigoriev I.V."/>
            <person name="Berka R.M."/>
            <person name="Blanchette R.A."/>
            <person name="Kersten P."/>
            <person name="Martinez A.T."/>
            <person name="Vicuna R."/>
            <person name="Cullen D."/>
        </authorList>
    </citation>
    <scope>NUCLEOTIDE SEQUENCE [LARGE SCALE GENOMIC DNA]</scope>
    <source>
        <strain evidence="3 4">B</strain>
    </source>
</reference>
<dbReference type="InterPro" id="IPR017853">
    <property type="entry name" value="GH"/>
</dbReference>
<dbReference type="HOGENOM" id="CLU_022148_2_0_1"/>
<dbReference type="SUPFAM" id="SSF51445">
    <property type="entry name" value="(Trans)glycosidases"/>
    <property type="match status" value="1"/>
</dbReference>
<dbReference type="OrthoDB" id="2796951at2759"/>
<organism evidence="3 4">
    <name type="scientific">Ceriporiopsis subvermispora (strain B)</name>
    <name type="common">White-rot fungus</name>
    <name type="synonym">Gelatoporia subvermispora</name>
    <dbReference type="NCBI Taxonomy" id="914234"/>
    <lineage>
        <taxon>Eukaryota</taxon>
        <taxon>Fungi</taxon>
        <taxon>Dikarya</taxon>
        <taxon>Basidiomycota</taxon>
        <taxon>Agaricomycotina</taxon>
        <taxon>Agaricomycetes</taxon>
        <taxon>Polyporales</taxon>
        <taxon>Gelatoporiaceae</taxon>
        <taxon>Gelatoporia</taxon>
    </lineage>
</organism>
<dbReference type="GO" id="GO:0016787">
    <property type="term" value="F:hydrolase activity"/>
    <property type="evidence" value="ECO:0007669"/>
    <property type="project" value="UniProtKB-KW"/>
</dbReference>
<dbReference type="InterPro" id="IPR031728">
    <property type="entry name" value="GlcAase_C"/>
</dbReference>
<dbReference type="PANTHER" id="PTHR36183">
    <property type="entry name" value="BETA-GLUCURONIDASE"/>
    <property type="match status" value="1"/>
</dbReference>
<dbReference type="EMBL" id="KB445794">
    <property type="protein sequence ID" value="EMD38720.1"/>
    <property type="molecule type" value="Genomic_DNA"/>
</dbReference>
<evidence type="ECO:0000313" key="3">
    <source>
        <dbReference type="EMBL" id="EMD38720.1"/>
    </source>
</evidence>
<name>M2R2F6_CERS8</name>
<feature type="domain" description="Beta-glucuronidase C-terminal" evidence="2">
    <location>
        <begin position="418"/>
        <end position="531"/>
    </location>
</feature>
<gene>
    <name evidence="3" type="ORF">CERSUDRAFT_92757</name>
</gene>
<protein>
    <submittedName>
        <fullName evidence="3">Glycoside hydrolase family 79 protein</fullName>
    </submittedName>
</protein>
<dbReference type="InterPro" id="IPR052974">
    <property type="entry name" value="GH79_Enzymes"/>
</dbReference>
<keyword evidence="3" id="KW-0378">Hydrolase</keyword>
<keyword evidence="1" id="KW-0732">Signal</keyword>
<dbReference type="Gene3D" id="3.20.20.80">
    <property type="entry name" value="Glycosidases"/>
    <property type="match status" value="1"/>
</dbReference>